<feature type="binding site" evidence="10">
    <location>
        <begin position="93"/>
        <end position="103"/>
    </location>
    <ligand>
        <name>ATP</name>
        <dbReference type="ChEBI" id="CHEBI:30616"/>
    </ligand>
</feature>
<comment type="catalytic activity">
    <reaction evidence="10">
        <text>4-CDP-2-C-methyl-D-erythritol + ATP = 4-CDP-2-C-methyl-D-erythritol 2-phosphate + ADP + H(+)</text>
        <dbReference type="Rhea" id="RHEA:18437"/>
        <dbReference type="ChEBI" id="CHEBI:15378"/>
        <dbReference type="ChEBI" id="CHEBI:30616"/>
        <dbReference type="ChEBI" id="CHEBI:57823"/>
        <dbReference type="ChEBI" id="CHEBI:57919"/>
        <dbReference type="ChEBI" id="CHEBI:456216"/>
        <dbReference type="EC" id="2.7.1.148"/>
    </reaction>
</comment>
<evidence type="ECO:0000256" key="10">
    <source>
        <dbReference type="HAMAP-Rule" id="MF_00061"/>
    </source>
</evidence>
<keyword evidence="8 10" id="KW-0414">Isoprene biosynthesis</keyword>
<evidence type="ECO:0000256" key="3">
    <source>
        <dbReference type="ARBA" id="ARBA00017473"/>
    </source>
</evidence>
<evidence type="ECO:0000256" key="9">
    <source>
        <dbReference type="ARBA" id="ARBA00032554"/>
    </source>
</evidence>
<protein>
    <recommendedName>
        <fullName evidence="3 10">4-diphosphocytidyl-2-C-methyl-D-erythritol kinase</fullName>
        <shortName evidence="10">CMK</shortName>
        <ecNumber evidence="2 10">2.7.1.148</ecNumber>
    </recommendedName>
    <alternativeName>
        <fullName evidence="9 10">4-(cytidine-5'-diphospho)-2-C-methyl-D-erythritol kinase</fullName>
    </alternativeName>
</protein>
<dbReference type="EMBL" id="OBEB01000004">
    <property type="protein sequence ID" value="SNY53437.1"/>
    <property type="molecule type" value="Genomic_DNA"/>
</dbReference>
<dbReference type="SUPFAM" id="SSF54211">
    <property type="entry name" value="Ribosomal protein S5 domain 2-like"/>
    <property type="match status" value="1"/>
</dbReference>
<organism evidence="13 14">
    <name type="scientific">Arsukibacterium tuosuense</name>
    <dbReference type="NCBI Taxonomy" id="1323745"/>
    <lineage>
        <taxon>Bacteria</taxon>
        <taxon>Pseudomonadati</taxon>
        <taxon>Pseudomonadota</taxon>
        <taxon>Gammaproteobacteria</taxon>
        <taxon>Chromatiales</taxon>
        <taxon>Chromatiaceae</taxon>
        <taxon>Arsukibacterium</taxon>
    </lineage>
</organism>
<name>A0A285J0K3_9GAMM</name>
<dbReference type="InterPro" id="IPR006204">
    <property type="entry name" value="GHMP_kinase_N_dom"/>
</dbReference>
<evidence type="ECO:0000259" key="11">
    <source>
        <dbReference type="Pfam" id="PF00288"/>
    </source>
</evidence>
<dbReference type="GO" id="GO:0019288">
    <property type="term" value="P:isopentenyl diphosphate biosynthetic process, methylerythritol 4-phosphate pathway"/>
    <property type="evidence" value="ECO:0007669"/>
    <property type="project" value="UniProtKB-UniRule"/>
</dbReference>
<comment type="similarity">
    <text evidence="1 10">Belongs to the GHMP kinase family. IspE subfamily.</text>
</comment>
<dbReference type="InterPro" id="IPR014721">
    <property type="entry name" value="Ribsml_uS5_D2-typ_fold_subgr"/>
</dbReference>
<dbReference type="RefSeq" id="WP_097111640.1">
    <property type="nucleotide sequence ID" value="NZ_OBEB01000004.1"/>
</dbReference>
<dbReference type="InterPro" id="IPR004424">
    <property type="entry name" value="IspE"/>
</dbReference>
<dbReference type="InterPro" id="IPR036554">
    <property type="entry name" value="GHMP_kinase_C_sf"/>
</dbReference>
<keyword evidence="14" id="KW-1185">Reference proteome</keyword>
<dbReference type="PIRSF" id="PIRSF010376">
    <property type="entry name" value="IspE"/>
    <property type="match status" value="1"/>
</dbReference>
<dbReference type="NCBIfam" id="TIGR00154">
    <property type="entry name" value="ispE"/>
    <property type="match status" value="1"/>
</dbReference>
<keyword evidence="4 10" id="KW-0808">Transferase</keyword>
<dbReference type="GO" id="GO:0050515">
    <property type="term" value="F:4-(cytidine 5'-diphospho)-2-C-methyl-D-erythritol kinase activity"/>
    <property type="evidence" value="ECO:0007669"/>
    <property type="project" value="UniProtKB-UniRule"/>
</dbReference>
<dbReference type="UniPathway" id="UPA00056">
    <property type="reaction ID" value="UER00094"/>
</dbReference>
<dbReference type="EC" id="2.7.1.148" evidence="2 10"/>
<proteinExistence type="inferred from homology"/>
<dbReference type="Gene3D" id="3.30.70.890">
    <property type="entry name" value="GHMP kinase, C-terminal domain"/>
    <property type="match status" value="1"/>
</dbReference>
<keyword evidence="7 10" id="KW-0067">ATP-binding</keyword>
<evidence type="ECO:0000256" key="7">
    <source>
        <dbReference type="ARBA" id="ARBA00022840"/>
    </source>
</evidence>
<dbReference type="HAMAP" id="MF_00061">
    <property type="entry name" value="IspE"/>
    <property type="match status" value="1"/>
</dbReference>
<feature type="active site" evidence="10">
    <location>
        <position position="10"/>
    </location>
</feature>
<evidence type="ECO:0000256" key="8">
    <source>
        <dbReference type="ARBA" id="ARBA00023229"/>
    </source>
</evidence>
<accession>A0A285J0K3</accession>
<feature type="domain" description="GHMP kinase C-terminal" evidence="12">
    <location>
        <begin position="198"/>
        <end position="258"/>
    </location>
</feature>
<evidence type="ECO:0000256" key="1">
    <source>
        <dbReference type="ARBA" id="ARBA00009684"/>
    </source>
</evidence>
<evidence type="ECO:0000313" key="14">
    <source>
        <dbReference type="Proteomes" id="UP000219353"/>
    </source>
</evidence>
<evidence type="ECO:0000313" key="13">
    <source>
        <dbReference type="EMBL" id="SNY53437.1"/>
    </source>
</evidence>
<sequence>MTLSLPAVAKLNLFLHITGRRDDGYHNLQTLFQLLDVGDELQFSPRADNQLNLQCNDLSLQGPDNLIIKAGRLLQQQTGCQLGCDIVLDKKLPMGGGLGGGSSDAATTLLALNALWQLKLSQEQLAALALQLGADVPLFVRGFSAFAEGVGEKLVPVQLPQKTYLVVTPPCHVSTAEIFQHPDLIRNSAPLSLDTLFSSPWRNDCQPLVEQLQPIVALTLQWLVEYAPCRMTGTGASVFAEFPDAASAQHALTHLPASCRGFIAKGVNQSPVMAALADTEFNA</sequence>
<dbReference type="PANTHER" id="PTHR43527">
    <property type="entry name" value="4-DIPHOSPHOCYTIDYL-2-C-METHYL-D-ERYTHRITOL KINASE, CHLOROPLASTIC"/>
    <property type="match status" value="1"/>
</dbReference>
<keyword evidence="5 10" id="KW-0547">Nucleotide-binding</keyword>
<feature type="active site" evidence="10">
    <location>
        <position position="135"/>
    </location>
</feature>
<evidence type="ECO:0000256" key="4">
    <source>
        <dbReference type="ARBA" id="ARBA00022679"/>
    </source>
</evidence>
<evidence type="ECO:0000259" key="12">
    <source>
        <dbReference type="Pfam" id="PF08544"/>
    </source>
</evidence>
<keyword evidence="6 10" id="KW-0418">Kinase</keyword>
<dbReference type="Gene3D" id="3.30.230.10">
    <property type="match status" value="1"/>
</dbReference>
<dbReference type="Pfam" id="PF08544">
    <property type="entry name" value="GHMP_kinases_C"/>
    <property type="match status" value="1"/>
</dbReference>
<dbReference type="InterPro" id="IPR020568">
    <property type="entry name" value="Ribosomal_Su5_D2-typ_SF"/>
</dbReference>
<evidence type="ECO:0000256" key="5">
    <source>
        <dbReference type="ARBA" id="ARBA00022741"/>
    </source>
</evidence>
<dbReference type="SUPFAM" id="SSF55060">
    <property type="entry name" value="GHMP Kinase, C-terminal domain"/>
    <property type="match status" value="1"/>
</dbReference>
<comment type="function">
    <text evidence="10">Catalyzes the phosphorylation of the position 2 hydroxy group of 4-diphosphocytidyl-2C-methyl-D-erythritol.</text>
</comment>
<feature type="domain" description="GHMP kinase N-terminal" evidence="11">
    <location>
        <begin position="65"/>
        <end position="142"/>
    </location>
</feature>
<dbReference type="Pfam" id="PF00288">
    <property type="entry name" value="GHMP_kinases_N"/>
    <property type="match status" value="1"/>
</dbReference>
<dbReference type="InterPro" id="IPR013750">
    <property type="entry name" value="GHMP_kinase_C_dom"/>
</dbReference>
<evidence type="ECO:0000256" key="2">
    <source>
        <dbReference type="ARBA" id="ARBA00012052"/>
    </source>
</evidence>
<dbReference type="Proteomes" id="UP000219353">
    <property type="component" value="Unassembled WGS sequence"/>
</dbReference>
<dbReference type="OrthoDB" id="9809438at2"/>
<gene>
    <name evidence="10" type="primary">ispE</name>
    <name evidence="13" type="ORF">SAMN06297280_2423</name>
</gene>
<dbReference type="PANTHER" id="PTHR43527:SF2">
    <property type="entry name" value="4-DIPHOSPHOCYTIDYL-2-C-METHYL-D-ERYTHRITOL KINASE, CHLOROPLASTIC"/>
    <property type="match status" value="1"/>
</dbReference>
<dbReference type="GO" id="GO:0005524">
    <property type="term" value="F:ATP binding"/>
    <property type="evidence" value="ECO:0007669"/>
    <property type="project" value="UniProtKB-UniRule"/>
</dbReference>
<reference evidence="14" key="1">
    <citation type="submission" date="2017-09" db="EMBL/GenBank/DDBJ databases">
        <authorList>
            <person name="Varghese N."/>
            <person name="Submissions S."/>
        </authorList>
    </citation>
    <scope>NUCLEOTIDE SEQUENCE [LARGE SCALE GENOMIC DNA]</scope>
    <source>
        <strain evidence="14">CGMCC 1.12461</strain>
    </source>
</reference>
<dbReference type="GO" id="GO:0016114">
    <property type="term" value="P:terpenoid biosynthetic process"/>
    <property type="evidence" value="ECO:0007669"/>
    <property type="project" value="UniProtKB-UniRule"/>
</dbReference>
<evidence type="ECO:0000256" key="6">
    <source>
        <dbReference type="ARBA" id="ARBA00022777"/>
    </source>
</evidence>
<comment type="pathway">
    <text evidence="10">Isoprenoid biosynthesis; isopentenyl diphosphate biosynthesis via DXP pathway; isopentenyl diphosphate from 1-deoxy-D-xylulose 5-phosphate: step 3/6.</text>
</comment>
<dbReference type="AlphaFoldDB" id="A0A285J0K3"/>